<accession>A0AC34QCP3</accession>
<reference evidence="2" key="1">
    <citation type="submission" date="2022-11" db="UniProtKB">
        <authorList>
            <consortium name="WormBaseParasite"/>
        </authorList>
    </citation>
    <scope>IDENTIFICATION</scope>
</reference>
<sequence length="128" mass="15125">MLSRLDDLEDARFNDRLYGPVFTLRVLEKMTREFGRRFCCLFCEAIDENESKMKCKIVIKSFDEQSIKLDLLNPGDLVQFQRLFKKQKRIVSTFIAKPNDLNFEMLFTNESTMTILKQEKLVKNVDNS</sequence>
<organism evidence="1 2">
    <name type="scientific">Panagrolaimus sp. JU765</name>
    <dbReference type="NCBI Taxonomy" id="591449"/>
    <lineage>
        <taxon>Eukaryota</taxon>
        <taxon>Metazoa</taxon>
        <taxon>Ecdysozoa</taxon>
        <taxon>Nematoda</taxon>
        <taxon>Chromadorea</taxon>
        <taxon>Rhabditida</taxon>
        <taxon>Tylenchina</taxon>
        <taxon>Panagrolaimomorpha</taxon>
        <taxon>Panagrolaimoidea</taxon>
        <taxon>Panagrolaimidae</taxon>
        <taxon>Panagrolaimus</taxon>
    </lineage>
</organism>
<evidence type="ECO:0000313" key="2">
    <source>
        <dbReference type="WBParaSite" id="JU765_v2.g15138.t1"/>
    </source>
</evidence>
<evidence type="ECO:0000313" key="1">
    <source>
        <dbReference type="Proteomes" id="UP000887576"/>
    </source>
</evidence>
<proteinExistence type="predicted"/>
<dbReference type="WBParaSite" id="JU765_v2.g15138.t1">
    <property type="protein sequence ID" value="JU765_v2.g15138.t1"/>
    <property type="gene ID" value="JU765_v2.g15138"/>
</dbReference>
<dbReference type="Proteomes" id="UP000887576">
    <property type="component" value="Unplaced"/>
</dbReference>
<name>A0AC34QCP3_9BILA</name>
<protein>
    <submittedName>
        <fullName evidence="2">Uncharacterized protein</fullName>
    </submittedName>
</protein>